<dbReference type="AlphaFoldDB" id="A0A9P6PKW6"/>
<reference evidence="1" key="1">
    <citation type="journal article" date="2020" name="Fungal Divers.">
        <title>Resolving the Mortierellaceae phylogeny through synthesis of multi-gene phylogenetics and phylogenomics.</title>
        <authorList>
            <person name="Vandepol N."/>
            <person name="Liber J."/>
            <person name="Desiro A."/>
            <person name="Na H."/>
            <person name="Kennedy M."/>
            <person name="Barry K."/>
            <person name="Grigoriev I.V."/>
            <person name="Miller A.N."/>
            <person name="O'Donnell K."/>
            <person name="Stajich J.E."/>
            <person name="Bonito G."/>
        </authorList>
    </citation>
    <scope>NUCLEOTIDE SEQUENCE</scope>
    <source>
        <strain evidence="1">BC1065</strain>
    </source>
</reference>
<sequence length="122" mass="13958">MTDSSHIVLDRMCSPFSLLPGKGIYYDLIRALVTVRQGTIIADPPTLLNNTSGVFKGNHQNLHPSSREMVPQERRRWQPHPWEVQRLTNSVDGQLDVARRFYSTLYTLEDPDGDIEAHIARM</sequence>
<evidence type="ECO:0000313" key="1">
    <source>
        <dbReference type="EMBL" id="KAG0247701.1"/>
    </source>
</evidence>
<comment type="caution">
    <text evidence="1">The sequence shown here is derived from an EMBL/GenBank/DDBJ whole genome shotgun (WGS) entry which is preliminary data.</text>
</comment>
<evidence type="ECO:0000313" key="2">
    <source>
        <dbReference type="Proteomes" id="UP000807716"/>
    </source>
</evidence>
<name>A0A9P6PKW6_9FUNG</name>
<dbReference type="Proteomes" id="UP000807716">
    <property type="component" value="Unassembled WGS sequence"/>
</dbReference>
<accession>A0A9P6PKW6</accession>
<protein>
    <submittedName>
        <fullName evidence="1">Uncharacterized protein</fullName>
    </submittedName>
</protein>
<proteinExistence type="predicted"/>
<keyword evidence="2" id="KW-1185">Reference proteome</keyword>
<gene>
    <name evidence="1" type="ORF">DFQ27_001681</name>
</gene>
<feature type="non-terminal residue" evidence="1">
    <location>
        <position position="1"/>
    </location>
</feature>
<dbReference type="EMBL" id="JAAAJB010001584">
    <property type="protein sequence ID" value="KAG0247701.1"/>
    <property type="molecule type" value="Genomic_DNA"/>
</dbReference>
<organism evidence="1 2">
    <name type="scientific">Actinomortierella ambigua</name>
    <dbReference type="NCBI Taxonomy" id="1343610"/>
    <lineage>
        <taxon>Eukaryota</taxon>
        <taxon>Fungi</taxon>
        <taxon>Fungi incertae sedis</taxon>
        <taxon>Mucoromycota</taxon>
        <taxon>Mortierellomycotina</taxon>
        <taxon>Mortierellomycetes</taxon>
        <taxon>Mortierellales</taxon>
        <taxon>Mortierellaceae</taxon>
        <taxon>Actinomortierella</taxon>
    </lineage>
</organism>